<evidence type="ECO:0000256" key="1">
    <source>
        <dbReference type="SAM" id="SignalP"/>
    </source>
</evidence>
<comment type="caution">
    <text evidence="2">The sequence shown here is derived from an EMBL/GenBank/DDBJ whole genome shotgun (WGS) entry which is preliminary data.</text>
</comment>
<dbReference type="InterPro" id="IPR011050">
    <property type="entry name" value="Pectin_lyase_fold/virulence"/>
</dbReference>
<dbReference type="InterPro" id="IPR006626">
    <property type="entry name" value="PbH1"/>
</dbReference>
<gene>
    <name evidence="2" type="ORF">HKN21_13020</name>
</gene>
<dbReference type="SUPFAM" id="SSF51126">
    <property type="entry name" value="Pectin lyase-like"/>
    <property type="match status" value="1"/>
</dbReference>
<sequence>MITSRIRNPLFLMALAVLSLCAAPVSAQTVVTGNVSGTWTVGGSPYLVQGGGVTVPSGQGLTIDGGVTVIFDPGTSITVNGFLRTQGDSLQVGPQVLMTSNGATPGDWQGVRIAANATADLDGLILEYADKGVWTPSGTATHVDMDGTLIQHCASDGVRLTASLIVLRDMQVDNCGGTGMTLTGTIPVTLTGISVTNCAGIAIDLPSNPGRIYGSLSGSGNGTNGIRVSGNLGGSEPDTTWTWEANVNFPVIINNMSINGADTLDVKENSVVKFWGAGSSLSAFSNGSLQTTGPGPVWFTSLADDSLGGDTNGDGAGSSPAPGDWLAVYFYADSVVDLVNTWFAYGGAGTQGNIYSPSGFISSVAWNGGGSIQSLNDGAYFAAGSITAQNLTFDENGSEGLRLNTTAPPVFDNITANNNGADAILLDANPGNIPATLSGAGNGTNGIRVSGNLGGTTPAATWTWDANTNFPVVIQNVNVNSGDVLEVHENAVVKFWVSGSSLSIFSGGTLRTPGSGEVWFTSLKDDSKGGDTNGDGGGSSPTPGDWLAVYFYGGSAVDLTNTWFAYGGFGTQGNIYSPSGVITSVAWDGGGSIQSLNDGAYFAAGSVTAQNLTFDDNGSEGLRLNSTAPPVLDNITANNNGADAILLDANPGNIPATLSG</sequence>
<dbReference type="EMBL" id="JABDJR010000521">
    <property type="protein sequence ID" value="NNF07677.1"/>
    <property type="molecule type" value="Genomic_DNA"/>
</dbReference>
<dbReference type="SMART" id="SM00710">
    <property type="entry name" value="PbH1"/>
    <property type="match status" value="6"/>
</dbReference>
<name>A0A7Y2EAW7_UNCEI</name>
<accession>A0A7Y2EAW7</accession>
<reference evidence="2 3" key="1">
    <citation type="submission" date="2020-03" db="EMBL/GenBank/DDBJ databases">
        <title>Metabolic flexibility allows generalist bacteria to become dominant in a frequently disturbed ecosystem.</title>
        <authorList>
            <person name="Chen Y.-J."/>
            <person name="Leung P.M."/>
            <person name="Bay S.K."/>
            <person name="Hugenholtz P."/>
            <person name="Kessler A.J."/>
            <person name="Shelley G."/>
            <person name="Waite D.W."/>
            <person name="Cook P.L."/>
            <person name="Greening C."/>
        </authorList>
    </citation>
    <scope>NUCLEOTIDE SEQUENCE [LARGE SCALE GENOMIC DNA]</scope>
    <source>
        <strain evidence="2">SS_bin_28</strain>
    </source>
</reference>
<dbReference type="InterPro" id="IPR012334">
    <property type="entry name" value="Pectin_lyas_fold"/>
</dbReference>
<dbReference type="AlphaFoldDB" id="A0A7Y2EAW7"/>
<evidence type="ECO:0000313" key="2">
    <source>
        <dbReference type="EMBL" id="NNF07677.1"/>
    </source>
</evidence>
<feature type="chain" id="PRO_5031273849" description="Right-handed parallel beta-helix repeat-containing protein" evidence="1">
    <location>
        <begin position="28"/>
        <end position="660"/>
    </location>
</feature>
<dbReference type="Proteomes" id="UP000547674">
    <property type="component" value="Unassembled WGS sequence"/>
</dbReference>
<protein>
    <recommendedName>
        <fullName evidence="4">Right-handed parallel beta-helix repeat-containing protein</fullName>
    </recommendedName>
</protein>
<organism evidence="2 3">
    <name type="scientific">Eiseniibacteriota bacterium</name>
    <dbReference type="NCBI Taxonomy" id="2212470"/>
    <lineage>
        <taxon>Bacteria</taxon>
        <taxon>Candidatus Eiseniibacteriota</taxon>
    </lineage>
</organism>
<feature type="signal peptide" evidence="1">
    <location>
        <begin position="1"/>
        <end position="27"/>
    </location>
</feature>
<keyword evidence="1" id="KW-0732">Signal</keyword>
<evidence type="ECO:0000313" key="3">
    <source>
        <dbReference type="Proteomes" id="UP000547674"/>
    </source>
</evidence>
<evidence type="ECO:0008006" key="4">
    <source>
        <dbReference type="Google" id="ProtNLM"/>
    </source>
</evidence>
<feature type="non-terminal residue" evidence="2">
    <location>
        <position position="660"/>
    </location>
</feature>
<proteinExistence type="predicted"/>
<dbReference type="Gene3D" id="2.160.20.10">
    <property type="entry name" value="Single-stranded right-handed beta-helix, Pectin lyase-like"/>
    <property type="match status" value="1"/>
</dbReference>